<dbReference type="PANTHER" id="PTHR12192">
    <property type="entry name" value="CATION TRANSPORT PROTEIN CHAC-RELATED"/>
    <property type="match status" value="1"/>
</dbReference>
<dbReference type="EC" id="4.3.2.7" evidence="1"/>
<dbReference type="EMBL" id="FMAC01000010">
    <property type="protein sequence ID" value="SCB33784.1"/>
    <property type="molecule type" value="Genomic_DNA"/>
</dbReference>
<proteinExistence type="predicted"/>
<dbReference type="InterPro" id="IPR036568">
    <property type="entry name" value="GGCT-like_sf"/>
</dbReference>
<dbReference type="InterPro" id="IPR013024">
    <property type="entry name" value="GGCT-like"/>
</dbReference>
<dbReference type="CDD" id="cd06661">
    <property type="entry name" value="GGCT_like"/>
    <property type="match status" value="1"/>
</dbReference>
<evidence type="ECO:0000313" key="4">
    <source>
        <dbReference type="EMBL" id="SCB33784.1"/>
    </source>
</evidence>
<evidence type="ECO:0000256" key="3">
    <source>
        <dbReference type="SAM" id="MobiDB-lite"/>
    </source>
</evidence>
<dbReference type="Pfam" id="PF04752">
    <property type="entry name" value="ChaC"/>
    <property type="match status" value="1"/>
</dbReference>
<evidence type="ECO:0000256" key="1">
    <source>
        <dbReference type="ARBA" id="ARBA00012344"/>
    </source>
</evidence>
<dbReference type="PANTHER" id="PTHR12192:SF2">
    <property type="entry name" value="GLUTATHIONE-SPECIFIC GAMMA-GLUTAMYLCYCLOTRANSFERASE 2"/>
    <property type="match status" value="1"/>
</dbReference>
<keyword evidence="2" id="KW-0456">Lyase</keyword>
<dbReference type="InterPro" id="IPR006840">
    <property type="entry name" value="ChaC"/>
</dbReference>
<dbReference type="Gene3D" id="3.10.490.10">
    <property type="entry name" value="Gamma-glutamyl cyclotransferase-like"/>
    <property type="match status" value="1"/>
</dbReference>
<accession>A0A1C3W1S9</accession>
<dbReference type="AlphaFoldDB" id="A0A1C3W1S9"/>
<dbReference type="Proteomes" id="UP000186228">
    <property type="component" value="Unassembled WGS sequence"/>
</dbReference>
<organism evidence="4 5">
    <name type="scientific">Rhizobium hainanense</name>
    <dbReference type="NCBI Taxonomy" id="52131"/>
    <lineage>
        <taxon>Bacteria</taxon>
        <taxon>Pseudomonadati</taxon>
        <taxon>Pseudomonadota</taxon>
        <taxon>Alphaproteobacteria</taxon>
        <taxon>Hyphomicrobiales</taxon>
        <taxon>Rhizobiaceae</taxon>
        <taxon>Rhizobium/Agrobacterium group</taxon>
        <taxon>Rhizobium</taxon>
    </lineage>
</organism>
<feature type="region of interest" description="Disordered" evidence="3">
    <location>
        <begin position="250"/>
        <end position="269"/>
    </location>
</feature>
<name>A0A1C3W1S9_9HYPH</name>
<evidence type="ECO:0000313" key="5">
    <source>
        <dbReference type="Proteomes" id="UP000186228"/>
    </source>
</evidence>
<protein>
    <recommendedName>
        <fullName evidence="1">glutathione-specific gamma-glutamylcyclotransferase</fullName>
        <ecNumber evidence="1">4.3.2.7</ecNumber>
    </recommendedName>
</protein>
<keyword evidence="5" id="KW-1185">Reference proteome</keyword>
<dbReference type="GO" id="GO:0006751">
    <property type="term" value="P:glutathione catabolic process"/>
    <property type="evidence" value="ECO:0007669"/>
    <property type="project" value="InterPro"/>
</dbReference>
<sequence>MDQLSVGTALGRSQMDLTDELVALSLRDEIDAGPDPLRIPITDEELDGLAERLYRESLGDALWVFAYGSLIWRPDFDAVESRVGAIRGWHRSFCLRMTRWRGSLTQPGLMLALKRGGYCKAIAFRLDDSDRLAQIRRMLRREIGTLEDASTIRWIWVQTELGPVRALVFWAGPKGRHVTSKLPLEAVAGILARACGPRGSCAEYLYLTVKHLEAWGIRDINLWRLQKLVASELSAIHALESTDVGPISSRQRLSDEVGTTAPPSVSVRQ</sequence>
<dbReference type="STRING" id="52131.GA0061100_11044"/>
<dbReference type="GO" id="GO:0005737">
    <property type="term" value="C:cytoplasm"/>
    <property type="evidence" value="ECO:0007669"/>
    <property type="project" value="TreeGrafter"/>
</dbReference>
<gene>
    <name evidence="4" type="ORF">GA0061100_11044</name>
</gene>
<dbReference type="SUPFAM" id="SSF110857">
    <property type="entry name" value="Gamma-glutamyl cyclotransferase-like"/>
    <property type="match status" value="1"/>
</dbReference>
<reference evidence="5" key="1">
    <citation type="submission" date="2016-08" db="EMBL/GenBank/DDBJ databases">
        <authorList>
            <person name="Varghese N."/>
            <person name="Submissions Spin"/>
        </authorList>
    </citation>
    <scope>NUCLEOTIDE SEQUENCE [LARGE SCALE GENOMIC DNA]</scope>
    <source>
        <strain evidence="5">CCBAU 57015</strain>
    </source>
</reference>
<evidence type="ECO:0000256" key="2">
    <source>
        <dbReference type="ARBA" id="ARBA00023239"/>
    </source>
</evidence>
<dbReference type="GO" id="GO:0061928">
    <property type="term" value="F:glutathione specific gamma-glutamylcyclotransferase activity"/>
    <property type="evidence" value="ECO:0007669"/>
    <property type="project" value="UniProtKB-EC"/>
</dbReference>